<feature type="compositionally biased region" description="Polar residues" evidence="1">
    <location>
        <begin position="12"/>
        <end position="25"/>
    </location>
</feature>
<dbReference type="EMBL" id="JADBGQ010000018">
    <property type="protein sequence ID" value="KAG5374441.1"/>
    <property type="molecule type" value="Genomic_DNA"/>
</dbReference>
<comment type="caution">
    <text evidence="2">The sequence shown here is derived from an EMBL/GenBank/DDBJ whole genome shotgun (WGS) entry which is preliminary data.</text>
</comment>
<keyword evidence="3" id="KW-1185">Reference proteome</keyword>
<protein>
    <submittedName>
        <fullName evidence="2">Uncharacterized protein</fullName>
    </submittedName>
</protein>
<reference evidence="2 3" key="1">
    <citation type="submission" date="2021-03" db="EMBL/GenBank/DDBJ databases">
        <authorList>
            <person name="King G.J."/>
            <person name="Bancroft I."/>
            <person name="Baten A."/>
            <person name="Bloomfield J."/>
            <person name="Borpatragohain P."/>
            <person name="He Z."/>
            <person name="Irish N."/>
            <person name="Irwin J."/>
            <person name="Liu K."/>
            <person name="Mauleon R.P."/>
            <person name="Moore J."/>
            <person name="Morris R."/>
            <person name="Ostergaard L."/>
            <person name="Wang B."/>
            <person name="Wells R."/>
        </authorList>
    </citation>
    <scope>NUCLEOTIDE SEQUENCE [LARGE SCALE GENOMIC DNA]</scope>
    <source>
        <strain evidence="2">R-o-18</strain>
        <tissue evidence="2">Leaf</tissue>
    </source>
</reference>
<feature type="region of interest" description="Disordered" evidence="1">
    <location>
        <begin position="1"/>
        <end position="25"/>
    </location>
</feature>
<gene>
    <name evidence="2" type="primary">SC122g500150.1_BraROA</name>
    <name evidence="2" type="ORF">IGI04_042231</name>
</gene>
<name>A0ABQ7KLP4_BRACM</name>
<evidence type="ECO:0000313" key="2">
    <source>
        <dbReference type="EMBL" id="KAG5374441.1"/>
    </source>
</evidence>
<evidence type="ECO:0000313" key="3">
    <source>
        <dbReference type="Proteomes" id="UP000823674"/>
    </source>
</evidence>
<organism evidence="2 3">
    <name type="scientific">Brassica rapa subsp. trilocularis</name>
    <dbReference type="NCBI Taxonomy" id="1813537"/>
    <lineage>
        <taxon>Eukaryota</taxon>
        <taxon>Viridiplantae</taxon>
        <taxon>Streptophyta</taxon>
        <taxon>Embryophyta</taxon>
        <taxon>Tracheophyta</taxon>
        <taxon>Spermatophyta</taxon>
        <taxon>Magnoliopsida</taxon>
        <taxon>eudicotyledons</taxon>
        <taxon>Gunneridae</taxon>
        <taxon>Pentapetalae</taxon>
        <taxon>rosids</taxon>
        <taxon>malvids</taxon>
        <taxon>Brassicales</taxon>
        <taxon>Brassicaceae</taxon>
        <taxon>Brassiceae</taxon>
        <taxon>Brassica</taxon>
    </lineage>
</organism>
<proteinExistence type="predicted"/>
<dbReference type="Proteomes" id="UP000823674">
    <property type="component" value="Unassembled WGS sequence"/>
</dbReference>
<evidence type="ECO:0000256" key="1">
    <source>
        <dbReference type="SAM" id="MobiDB-lite"/>
    </source>
</evidence>
<accession>A0ABQ7KLP4</accession>
<sequence length="181" mass="20154">MARSARGIVTAPNGQLPLSSLSHTRNDGNGKSLVAYTGASSSRSNDDYIKRSDLDALFKMLKENGNTYGYSFGASMIAYKDDHLIRELVERLLQQDVDIKETINKEVKTEERWAVWSWIVTGPNGWEDFESLTRPVTCTLNGSPLPLGDSKHPSCLLLFYISHSYALHSKLGLSCTDRLVL</sequence>